<dbReference type="AlphaFoldDB" id="A0A915HXS8"/>
<evidence type="ECO:0000313" key="1">
    <source>
        <dbReference type="Proteomes" id="UP000887565"/>
    </source>
</evidence>
<dbReference type="Proteomes" id="UP000887565">
    <property type="component" value="Unplaced"/>
</dbReference>
<dbReference type="WBParaSite" id="nRc.2.0.1.t06096-RA">
    <property type="protein sequence ID" value="nRc.2.0.1.t06096-RA"/>
    <property type="gene ID" value="nRc.2.0.1.g06096"/>
</dbReference>
<reference evidence="2" key="1">
    <citation type="submission" date="2022-11" db="UniProtKB">
        <authorList>
            <consortium name="WormBaseParasite"/>
        </authorList>
    </citation>
    <scope>IDENTIFICATION</scope>
</reference>
<name>A0A915HXS8_ROMCU</name>
<organism evidence="1 2">
    <name type="scientific">Romanomermis culicivorax</name>
    <name type="common">Nematode worm</name>
    <dbReference type="NCBI Taxonomy" id="13658"/>
    <lineage>
        <taxon>Eukaryota</taxon>
        <taxon>Metazoa</taxon>
        <taxon>Ecdysozoa</taxon>
        <taxon>Nematoda</taxon>
        <taxon>Enoplea</taxon>
        <taxon>Dorylaimia</taxon>
        <taxon>Mermithida</taxon>
        <taxon>Mermithoidea</taxon>
        <taxon>Mermithidae</taxon>
        <taxon>Romanomermis</taxon>
    </lineage>
</organism>
<sequence length="87" mass="10380">MKRIMRSDGWCHQAKDKVTRNKEIQKGFYHITSQMISLEASTIFCSLKSVEHPDVRPIHTKYNDLIFQFRMMFRPEHPADIFHQLTS</sequence>
<evidence type="ECO:0000313" key="2">
    <source>
        <dbReference type="WBParaSite" id="nRc.2.0.1.t06096-RA"/>
    </source>
</evidence>
<proteinExistence type="predicted"/>
<accession>A0A915HXS8</accession>
<protein>
    <submittedName>
        <fullName evidence="2">Uncharacterized protein</fullName>
    </submittedName>
</protein>
<keyword evidence="1" id="KW-1185">Reference proteome</keyword>